<organism evidence="1 2">
    <name type="scientific">Linderina macrospora</name>
    <dbReference type="NCBI Taxonomy" id="4868"/>
    <lineage>
        <taxon>Eukaryota</taxon>
        <taxon>Fungi</taxon>
        <taxon>Fungi incertae sedis</taxon>
        <taxon>Zoopagomycota</taxon>
        <taxon>Kickxellomycotina</taxon>
        <taxon>Kickxellomycetes</taxon>
        <taxon>Kickxellales</taxon>
        <taxon>Kickxellaceae</taxon>
        <taxon>Linderina</taxon>
    </lineage>
</organism>
<evidence type="ECO:0000313" key="1">
    <source>
        <dbReference type="EMBL" id="KAJ1947609.1"/>
    </source>
</evidence>
<accession>A0ACC1JD15</accession>
<comment type="caution">
    <text evidence="1">The sequence shown here is derived from an EMBL/GenBank/DDBJ whole genome shotgun (WGS) entry which is preliminary data.</text>
</comment>
<keyword evidence="2" id="KW-1185">Reference proteome</keyword>
<dbReference type="Proteomes" id="UP001150603">
    <property type="component" value="Unassembled WGS sequence"/>
</dbReference>
<name>A0ACC1JD15_9FUNG</name>
<dbReference type="EMBL" id="JANBPW010000919">
    <property type="protein sequence ID" value="KAJ1947609.1"/>
    <property type="molecule type" value="Genomic_DNA"/>
</dbReference>
<proteinExistence type="predicted"/>
<reference evidence="1" key="1">
    <citation type="submission" date="2022-07" db="EMBL/GenBank/DDBJ databases">
        <title>Phylogenomic reconstructions and comparative analyses of Kickxellomycotina fungi.</title>
        <authorList>
            <person name="Reynolds N.K."/>
            <person name="Stajich J.E."/>
            <person name="Barry K."/>
            <person name="Grigoriev I.V."/>
            <person name="Crous P."/>
            <person name="Smith M.E."/>
        </authorList>
    </citation>
    <scope>NUCLEOTIDE SEQUENCE</scope>
    <source>
        <strain evidence="1">NRRL 5244</strain>
    </source>
</reference>
<sequence>MKSPISITSILAIAAIATGSPVDHSSFAKRATAPSFNTALTNWVNTETTYAMNGVLANISPSGAAAGSVQAAPSTSNPDYRYHWVRDAGITLYEVSGWLNSTSDSSAAAVYKKKLSDYATFSRTIQTVSSPSGLGTAKFNMDGTAYTGAWCNPQRDGAAMRAVSLISYARYLKSLGQDVSAYYDGKNPTSSVIKADLEYVANNWNADAQGCDIWEEVRGHHFYTRMIQRRAMIEGAQFATQMNDPGAASWYNTQATAITSGMASFWSGSIILPTISQNGGVSKPANIDAQVFLAALHAGLEDGFYTVDSDRMLATIVQHIAKFNSIYAINTATSTTISSTSVPIGAALGRYPEDTYNGYSSGQQGNPWTLITSGMAEYHYRLISTWNKSGKVVVTQAVANFLSQLTSLYGITFSNSYSVGSTYSSGSATFNEILANTMLGGDRYMARVARHTDSNGKMWEEWNLSSGYGQGAPDLTWSYGAHVSAATSRAAASKIVYGA</sequence>
<gene>
    <name evidence="1" type="ORF">FBU59_001859</name>
</gene>
<evidence type="ECO:0000313" key="2">
    <source>
        <dbReference type="Proteomes" id="UP001150603"/>
    </source>
</evidence>
<protein>
    <submittedName>
        <fullName evidence="1">Uncharacterized protein</fullName>
    </submittedName>
</protein>